<evidence type="ECO:0000313" key="2">
    <source>
        <dbReference type="Proteomes" id="UP001163835"/>
    </source>
</evidence>
<reference evidence="1" key="1">
    <citation type="submission" date="2022-09" db="EMBL/GenBank/DDBJ databases">
        <title>A Global Phylogenomic Analysis of the Shiitake Genus Lentinula.</title>
        <authorList>
            <consortium name="DOE Joint Genome Institute"/>
            <person name="Sierra-Patev S."/>
            <person name="Min B."/>
            <person name="Naranjo-Ortiz M."/>
            <person name="Looney B."/>
            <person name="Konkel Z."/>
            <person name="Slot J.C."/>
            <person name="Sakamoto Y."/>
            <person name="Steenwyk J.L."/>
            <person name="Rokas A."/>
            <person name="Carro J."/>
            <person name="Camarero S."/>
            <person name="Ferreira P."/>
            <person name="Molpeceres G."/>
            <person name="Ruiz-Duenas F.J."/>
            <person name="Serrano A."/>
            <person name="Henrissat B."/>
            <person name="Drula E."/>
            <person name="Hughes K.W."/>
            <person name="Mata J.L."/>
            <person name="Ishikawa N.K."/>
            <person name="Vargas-Isla R."/>
            <person name="Ushijima S."/>
            <person name="Smith C.A."/>
            <person name="Ahrendt S."/>
            <person name="Andreopoulos W."/>
            <person name="He G."/>
            <person name="Labutti K."/>
            <person name="Lipzen A."/>
            <person name="Ng V."/>
            <person name="Riley R."/>
            <person name="Sandor L."/>
            <person name="Barry K."/>
            <person name="Martinez A.T."/>
            <person name="Xiao Y."/>
            <person name="Gibbons J.G."/>
            <person name="Terashima K."/>
            <person name="Grigoriev I.V."/>
            <person name="Hibbett D.S."/>
        </authorList>
    </citation>
    <scope>NUCLEOTIDE SEQUENCE</scope>
    <source>
        <strain evidence="1">TMI1499</strain>
    </source>
</reference>
<sequence length="397" mass="43385">MSLSTSYVSRYPGISGPALAALSSLTARDILWIKSLPKAELHAHLNGCVPIEVLYEIAGSSLNYFSSDPPTGTEALNNSVLTRTEILSGLETLSNFALDDIHEFFGAFRTIYALISTRETLGVAARAVLQEFLDAPNKKKGNNIDGLESGLTADDYPECTYLELRTTPRRTPTLSPREYLETVLDEVEKYPRDRATLIVSLDRRMGVHKEPGAGEERITIEDTIDLAIRLRNSGRRVVGVDLCGDPLAGDMSLLKPFIAKAKSAGLRVTLHIAETPGNSAADTLQLLSYAPNRLGHATFLDEQARELVLKDRMLVEVCLSSNVICKTVPNLSSHHISYYLDRGHPIAVCTDDTLPFHTSLTAEYALLLAPPPLGLGLTREEVQKVAEGSINGSWRTT</sequence>
<protein>
    <submittedName>
        <fullName evidence="1">Uncharacterized protein</fullName>
    </submittedName>
</protein>
<organism evidence="1 2">
    <name type="scientific">Lentinula aff. lateritia</name>
    <dbReference type="NCBI Taxonomy" id="2804960"/>
    <lineage>
        <taxon>Eukaryota</taxon>
        <taxon>Fungi</taxon>
        <taxon>Dikarya</taxon>
        <taxon>Basidiomycota</taxon>
        <taxon>Agaricomycotina</taxon>
        <taxon>Agaricomycetes</taxon>
        <taxon>Agaricomycetidae</taxon>
        <taxon>Agaricales</taxon>
        <taxon>Marasmiineae</taxon>
        <taxon>Omphalotaceae</taxon>
        <taxon>Lentinula</taxon>
    </lineage>
</organism>
<gene>
    <name evidence="1" type="ORF">F5876DRAFT_50093</name>
</gene>
<name>A0ACC1TPE6_9AGAR</name>
<dbReference type="EMBL" id="MU795429">
    <property type="protein sequence ID" value="KAJ3806414.1"/>
    <property type="molecule type" value="Genomic_DNA"/>
</dbReference>
<evidence type="ECO:0000313" key="1">
    <source>
        <dbReference type="EMBL" id="KAJ3806414.1"/>
    </source>
</evidence>
<keyword evidence="2" id="KW-1185">Reference proteome</keyword>
<dbReference type="Proteomes" id="UP001163835">
    <property type="component" value="Unassembled WGS sequence"/>
</dbReference>
<comment type="caution">
    <text evidence="1">The sequence shown here is derived from an EMBL/GenBank/DDBJ whole genome shotgun (WGS) entry which is preliminary data.</text>
</comment>
<proteinExistence type="predicted"/>
<accession>A0ACC1TPE6</accession>